<organism evidence="2 3">
    <name type="scientific">Virgisporangium ochraceum</name>
    <dbReference type="NCBI Taxonomy" id="65505"/>
    <lineage>
        <taxon>Bacteria</taxon>
        <taxon>Bacillati</taxon>
        <taxon>Actinomycetota</taxon>
        <taxon>Actinomycetes</taxon>
        <taxon>Micromonosporales</taxon>
        <taxon>Micromonosporaceae</taxon>
        <taxon>Virgisporangium</taxon>
    </lineage>
</organism>
<accession>A0A8J3ZX81</accession>
<gene>
    <name evidence="2" type="ORF">Voc01_066460</name>
</gene>
<keyword evidence="3" id="KW-1185">Reference proteome</keyword>
<dbReference type="Proteomes" id="UP000635606">
    <property type="component" value="Unassembled WGS sequence"/>
</dbReference>
<evidence type="ECO:0000256" key="1">
    <source>
        <dbReference type="SAM" id="MobiDB-lite"/>
    </source>
</evidence>
<comment type="caution">
    <text evidence="2">The sequence shown here is derived from an EMBL/GenBank/DDBJ whole genome shotgun (WGS) entry which is preliminary data.</text>
</comment>
<dbReference type="EMBL" id="BOPH01000089">
    <property type="protein sequence ID" value="GIJ71729.1"/>
    <property type="molecule type" value="Genomic_DNA"/>
</dbReference>
<evidence type="ECO:0000313" key="2">
    <source>
        <dbReference type="EMBL" id="GIJ71729.1"/>
    </source>
</evidence>
<reference evidence="2" key="1">
    <citation type="submission" date="2021-01" db="EMBL/GenBank/DDBJ databases">
        <title>Whole genome shotgun sequence of Virgisporangium ochraceum NBRC 16418.</title>
        <authorList>
            <person name="Komaki H."/>
            <person name="Tamura T."/>
        </authorList>
    </citation>
    <scope>NUCLEOTIDE SEQUENCE</scope>
    <source>
        <strain evidence="2">NBRC 16418</strain>
    </source>
</reference>
<proteinExistence type="predicted"/>
<evidence type="ECO:0000313" key="3">
    <source>
        <dbReference type="Proteomes" id="UP000635606"/>
    </source>
</evidence>
<name>A0A8J3ZX81_9ACTN</name>
<dbReference type="AlphaFoldDB" id="A0A8J3ZX81"/>
<protein>
    <submittedName>
        <fullName evidence="2">Uncharacterized protein</fullName>
    </submittedName>
</protein>
<feature type="region of interest" description="Disordered" evidence="1">
    <location>
        <begin position="1"/>
        <end position="26"/>
    </location>
</feature>
<sequence>MERGSGPSPPPIGLSEASGEKLGGIGRARQQKGVDVFHATDYRADVLDQLHGEQPKVGHDVPRLVGMIAPETEVIILSVRPLVNSL</sequence>